<dbReference type="CDD" id="cd06432">
    <property type="entry name" value="GT8_HUGT1_C_like"/>
    <property type="match status" value="1"/>
</dbReference>
<dbReference type="GO" id="GO:0051082">
    <property type="term" value="F:unfolded protein binding"/>
    <property type="evidence" value="ECO:0007669"/>
    <property type="project" value="TreeGrafter"/>
</dbReference>
<dbReference type="InterPro" id="IPR040497">
    <property type="entry name" value="Glyco_transf_24"/>
</dbReference>
<evidence type="ECO:0000256" key="3">
    <source>
        <dbReference type="ARBA" id="ARBA00004922"/>
    </source>
</evidence>
<keyword evidence="8" id="KW-0325">Glycoprotein</keyword>
<feature type="domain" description="UGGT thioredoxin-like" evidence="11">
    <location>
        <begin position="39"/>
        <end position="247"/>
    </location>
</feature>
<dbReference type="Pfam" id="PF18400">
    <property type="entry name" value="Thioredoxin_12"/>
    <property type="match status" value="1"/>
</dbReference>
<evidence type="ECO:0000259" key="12">
    <source>
        <dbReference type="Pfam" id="PF18401"/>
    </source>
</evidence>
<feature type="domain" description="UGGT thioredoxin-like" evidence="13">
    <location>
        <begin position="466"/>
        <end position="725"/>
    </location>
</feature>
<evidence type="ECO:0000256" key="10">
    <source>
        <dbReference type="SAM" id="SignalP"/>
    </source>
</evidence>
<dbReference type="InterPro" id="IPR040692">
    <property type="entry name" value="UGGT_TRXL_3"/>
</dbReference>
<evidence type="ECO:0000256" key="2">
    <source>
        <dbReference type="ARBA" id="ARBA00004319"/>
    </source>
</evidence>
<feature type="domain" description="UDP-glucose:glycoprotein glucosyltransferase thioredoxin-like" evidence="14">
    <location>
        <begin position="769"/>
        <end position="968"/>
    </location>
</feature>
<evidence type="ECO:0000256" key="6">
    <source>
        <dbReference type="ARBA" id="ARBA00022729"/>
    </source>
</evidence>
<evidence type="ECO:0000256" key="4">
    <source>
        <dbReference type="ARBA" id="ARBA00006351"/>
    </source>
</evidence>
<accession>A0A9P6N600</accession>
<dbReference type="Pfam" id="PF18404">
    <property type="entry name" value="Glyco_transf_24"/>
    <property type="match status" value="1"/>
</dbReference>
<evidence type="ECO:0000256" key="5">
    <source>
        <dbReference type="ARBA" id="ARBA00022679"/>
    </source>
</evidence>
<dbReference type="Pfam" id="PF06427">
    <property type="entry name" value="UDP-g_GGTase"/>
    <property type="match status" value="1"/>
</dbReference>
<evidence type="ECO:0000256" key="8">
    <source>
        <dbReference type="ARBA" id="ARBA00023180"/>
    </source>
</evidence>
<evidence type="ECO:0000259" key="11">
    <source>
        <dbReference type="Pfam" id="PF18400"/>
    </source>
</evidence>
<dbReference type="InterPro" id="IPR040525">
    <property type="entry name" value="UGGT_TRXL_4"/>
</dbReference>
<dbReference type="OrthoDB" id="27683at2759"/>
<feature type="region of interest" description="Disordered" evidence="9">
    <location>
        <begin position="1582"/>
        <end position="1606"/>
    </location>
</feature>
<dbReference type="GO" id="GO:0005788">
    <property type="term" value="C:endoplasmic reticulum lumen"/>
    <property type="evidence" value="ECO:0007669"/>
    <property type="project" value="UniProtKB-SubCell"/>
</dbReference>
<keyword evidence="17" id="KW-1185">Reference proteome</keyword>
<reference evidence="16" key="1">
    <citation type="submission" date="2013-11" db="EMBL/GenBank/DDBJ databases">
        <title>Genome sequence of the fusiform rust pathogen reveals effectors for host alternation and coevolution with pine.</title>
        <authorList>
            <consortium name="DOE Joint Genome Institute"/>
            <person name="Smith K."/>
            <person name="Pendleton A."/>
            <person name="Kubisiak T."/>
            <person name="Anderson C."/>
            <person name="Salamov A."/>
            <person name="Aerts A."/>
            <person name="Riley R."/>
            <person name="Clum A."/>
            <person name="Lindquist E."/>
            <person name="Ence D."/>
            <person name="Campbell M."/>
            <person name="Kronenberg Z."/>
            <person name="Feau N."/>
            <person name="Dhillon B."/>
            <person name="Hamelin R."/>
            <person name="Burleigh J."/>
            <person name="Smith J."/>
            <person name="Yandell M."/>
            <person name="Nelson C."/>
            <person name="Grigoriev I."/>
            <person name="Davis J."/>
        </authorList>
    </citation>
    <scope>NUCLEOTIDE SEQUENCE</scope>
    <source>
        <strain evidence="16">G11</strain>
    </source>
</reference>
<dbReference type="InterPro" id="IPR040694">
    <property type="entry name" value="UGGT_TRXL_2"/>
</dbReference>
<feature type="domain" description="Glucosyltransferase 24 catalytic" evidence="15">
    <location>
        <begin position="1305"/>
        <end position="1572"/>
    </location>
</feature>
<comment type="similarity">
    <text evidence="4">Belongs to the glycosyltransferase 8 family.</text>
</comment>
<keyword evidence="6 10" id="KW-0732">Signal</keyword>
<gene>
    <name evidence="16" type="ORF">CROQUDRAFT_666643</name>
</gene>
<evidence type="ECO:0000259" key="14">
    <source>
        <dbReference type="Pfam" id="PF18403"/>
    </source>
</evidence>
<dbReference type="Gene3D" id="3.90.550.10">
    <property type="entry name" value="Spore Coat Polysaccharide Biosynthesis Protein SpsA, Chain A"/>
    <property type="match status" value="1"/>
</dbReference>
<dbReference type="Proteomes" id="UP000886653">
    <property type="component" value="Unassembled WGS sequence"/>
</dbReference>
<dbReference type="InterPro" id="IPR040693">
    <property type="entry name" value="UGGT_TRXL_1"/>
</dbReference>
<sequence>MRGPFFHWLSYAVINGWTILQSSAIPPPISVSIQATWPEPPLLIQILESVAIEKPATFFPLLTAISLSYTKGRPELGTHRELYEETLKQINSSGLLSDHGDIESLEMSIALKEASPKIEAFRTWYDTLDSQNIKSTQPDSTKCESWADFHGLYFCDASQLRAYLLPANDPAFRQTDFRSRSAPRILPFDHISPSASSTTGAAVPVIILYASDDPHSFGPFHNVLYEASQDSPPRAVYVFRWQVSSQHPLTNSVSPSFLGGWAAGLNIKKSDYLTIDDRPVESNPKNSTDPITESEQDTTQHLSTDVSSRLTPLKAGDVSKVGLKATQHIMASPKPIHALRILSEDFPKHAHALVNDWVPGELDADLESELLENVAQGSLRPGQSGIWMNGLDISFAFPLANVNMFKLIQLMRQERRWMNSLMKIGLKPFEIRTLVADEDLNSALTGSGGTRSGGLEIDPSILGERFDASDRQERAPTILWLNDLEKDDRYSSWPSSLRDFLRPTFPGQLHAVARNSITVILALDLGHASNIRLLAEVIEPFITRSLPIRWGLIPLDGPVALENADAGKETILYNMWRLFESRGPTDTLEFVKQVIISASTDLIDAEEFKRKADAYLAAHHTSETIKSELKTLTYESFKVWHERLQSYIKRLALRSGTSADPGSMFINGKVFPIDNNLRMNLQQTAMLHIQFLQHQIYYGLLRGDTDVSQYMYDLPGVYPARNEFVFPSASRPMKFVNLLPAFEAARLGSCGVLFETNAHLKNGVESLPMSVIWILGDLDSKSGAASVMASLEFLASPLSSNLGVVRFGFVHSSTQPAQSHGDRLSDSLARLIKSSEDSNISAQSLISHFAGLGLQPSSSFPDSFSLRKMSPKWSQCDVQHEDVWAGGQSFIEELGVPVGGLAVVINGRVLDVLPGQVLQASDYQMLIEYENQKRTIPLQLALAKVLGPDGFSAAESKVPLIASAIGSVLVPSDEETSEVNTGQGRTNSYSSRKGDFSSVSLGNRDSSMFEFGVVLDPASELAQSWSALLENLSSRSDVSIKVWFNPLQDVEELPIKRFFRTSVANRIQFDEQGSVVSPSVIFEHMPTDVLLTLSIETPPAWLALPLESVHDLDNIMLSALGPAQRERGVEAIFQLEHIIIAGHAKELPNETPPRGLQIVLTNVLMPYSVDTIIMANLGYFQFKASPGIFALTIRPGRSSELYSLERMDTKMGRFSQVDGGSGEGVADQFSLTTFDGLLLFPRFRKRIGKEEEMLIQPVAASPDSSTSDLDATEINKLVGQIKNIAAGILGGRPSDSASPKEQNVINVFTVASGLLYERMAYLMCVSVMRHTQSRVKFWFISNFLSPSFKRFIPHLARQYKFDYQLVTYRWPPWLRAQKEKQRIIWGYKILFLDVLFPLELDRVIFVDSDQIVRTDLQELVNLDLRGAPYAYAPMCNDREETKGFRFWDTGYWKESLQGRPYHISALYVVDLRVFRAIAAGDQLRQHYQTLSADPGSLANLDQDLPNNMQTVLPIFTLDQNWLWCETWCSDAGLKTAKTIDLCNNPLTHEPKLTRARRLIPEWDVYDQEVAKLAQQVKDSEKEEVFSTSFSEQPQPVGSQIHSKDEL</sequence>
<evidence type="ECO:0000256" key="7">
    <source>
        <dbReference type="ARBA" id="ARBA00022824"/>
    </source>
</evidence>
<feature type="region of interest" description="Disordered" evidence="9">
    <location>
        <begin position="276"/>
        <end position="307"/>
    </location>
</feature>
<feature type="domain" description="UGGT thioredoxin-like" evidence="12">
    <location>
        <begin position="309"/>
        <end position="443"/>
    </location>
</feature>
<dbReference type="InterPro" id="IPR009448">
    <property type="entry name" value="UDP-g_GGtrans"/>
</dbReference>
<protein>
    <recommendedName>
        <fullName evidence="18">UDP-glucose:glycoprotein glucosyltransferase</fullName>
    </recommendedName>
</protein>
<dbReference type="InterPro" id="IPR029044">
    <property type="entry name" value="Nucleotide-diphossugar_trans"/>
</dbReference>
<evidence type="ECO:0000259" key="13">
    <source>
        <dbReference type="Pfam" id="PF18402"/>
    </source>
</evidence>
<evidence type="ECO:0000259" key="15">
    <source>
        <dbReference type="Pfam" id="PF18404"/>
    </source>
</evidence>
<evidence type="ECO:0000256" key="1">
    <source>
        <dbReference type="ARBA" id="ARBA00001913"/>
    </source>
</evidence>
<proteinExistence type="inferred from homology"/>
<feature type="signal peptide" evidence="10">
    <location>
        <begin position="1"/>
        <end position="24"/>
    </location>
</feature>
<dbReference type="SUPFAM" id="SSF53448">
    <property type="entry name" value="Nucleotide-diphospho-sugar transferases"/>
    <property type="match status" value="1"/>
</dbReference>
<dbReference type="GO" id="GO:0003980">
    <property type="term" value="F:UDP-glucose:glycoprotein glucosyltransferase activity"/>
    <property type="evidence" value="ECO:0007669"/>
    <property type="project" value="InterPro"/>
</dbReference>
<dbReference type="Pfam" id="PF18403">
    <property type="entry name" value="Thioredoxin_15"/>
    <property type="match status" value="1"/>
</dbReference>
<keyword evidence="5" id="KW-0808">Transferase</keyword>
<dbReference type="Pfam" id="PF18402">
    <property type="entry name" value="Thioredoxin_14"/>
    <property type="match status" value="1"/>
</dbReference>
<evidence type="ECO:0000313" key="17">
    <source>
        <dbReference type="Proteomes" id="UP000886653"/>
    </source>
</evidence>
<feature type="compositionally biased region" description="Polar residues" evidence="9">
    <location>
        <begin position="283"/>
        <end position="307"/>
    </location>
</feature>
<comment type="pathway">
    <text evidence="3">Protein modification; protein glycosylation.</text>
</comment>
<name>A0A9P6N600_9BASI</name>
<evidence type="ECO:0000256" key="9">
    <source>
        <dbReference type="SAM" id="MobiDB-lite"/>
    </source>
</evidence>
<evidence type="ECO:0000313" key="16">
    <source>
        <dbReference type="EMBL" id="KAG0139347.1"/>
    </source>
</evidence>
<feature type="chain" id="PRO_5040232312" description="UDP-glucose:glycoprotein glucosyltransferase" evidence="10">
    <location>
        <begin position="25"/>
        <end position="1606"/>
    </location>
</feature>
<organism evidence="16 17">
    <name type="scientific">Cronartium quercuum f. sp. fusiforme G11</name>
    <dbReference type="NCBI Taxonomy" id="708437"/>
    <lineage>
        <taxon>Eukaryota</taxon>
        <taxon>Fungi</taxon>
        <taxon>Dikarya</taxon>
        <taxon>Basidiomycota</taxon>
        <taxon>Pucciniomycotina</taxon>
        <taxon>Pucciniomycetes</taxon>
        <taxon>Pucciniales</taxon>
        <taxon>Coleosporiaceae</taxon>
        <taxon>Cronartium</taxon>
    </lineage>
</organism>
<keyword evidence="7" id="KW-0256">Endoplasmic reticulum</keyword>
<dbReference type="GO" id="GO:0036503">
    <property type="term" value="P:ERAD pathway"/>
    <property type="evidence" value="ECO:0007669"/>
    <property type="project" value="TreeGrafter"/>
</dbReference>
<dbReference type="Pfam" id="PF18401">
    <property type="entry name" value="Thioredoxin_13"/>
    <property type="match status" value="1"/>
</dbReference>
<comment type="caution">
    <text evidence="16">The sequence shown here is derived from an EMBL/GenBank/DDBJ whole genome shotgun (WGS) entry which is preliminary data.</text>
</comment>
<dbReference type="EMBL" id="MU167621">
    <property type="protein sequence ID" value="KAG0139347.1"/>
    <property type="molecule type" value="Genomic_DNA"/>
</dbReference>
<dbReference type="GO" id="GO:0018279">
    <property type="term" value="P:protein N-linked glycosylation via asparagine"/>
    <property type="evidence" value="ECO:0007669"/>
    <property type="project" value="TreeGrafter"/>
</dbReference>
<comment type="cofactor">
    <cofactor evidence="1">
        <name>Ca(2+)</name>
        <dbReference type="ChEBI" id="CHEBI:29108"/>
    </cofactor>
</comment>
<dbReference type="PANTHER" id="PTHR11226:SF0">
    <property type="entry name" value="UDP-GLUCOSE:GLYCOPROTEIN GLUCOSYLTRANSFERASE"/>
    <property type="match status" value="1"/>
</dbReference>
<comment type="subcellular location">
    <subcellularLocation>
        <location evidence="2">Endoplasmic reticulum lumen</location>
    </subcellularLocation>
</comment>
<dbReference type="PANTHER" id="PTHR11226">
    <property type="entry name" value="UDP-GLUCOSE GLYCOPROTEIN:GLUCOSYLTRANSFERASE"/>
    <property type="match status" value="1"/>
</dbReference>
<feature type="compositionally biased region" description="Polar residues" evidence="9">
    <location>
        <begin position="1585"/>
        <end position="1600"/>
    </location>
</feature>
<evidence type="ECO:0008006" key="18">
    <source>
        <dbReference type="Google" id="ProtNLM"/>
    </source>
</evidence>